<gene>
    <name evidence="8" type="ORF">V757_09285</name>
</gene>
<evidence type="ECO:0000256" key="1">
    <source>
        <dbReference type="ARBA" id="ARBA00001933"/>
    </source>
</evidence>
<dbReference type="Gene3D" id="3.90.1150.10">
    <property type="entry name" value="Aspartate Aminotransferase, domain 1"/>
    <property type="match status" value="1"/>
</dbReference>
<dbReference type="SUPFAM" id="SSF53383">
    <property type="entry name" value="PLP-dependent transferases"/>
    <property type="match status" value="1"/>
</dbReference>
<keyword evidence="3" id="KW-0210">Decarboxylase</keyword>
<dbReference type="GO" id="GO:0005737">
    <property type="term" value="C:cytoplasm"/>
    <property type="evidence" value="ECO:0007669"/>
    <property type="project" value="TreeGrafter"/>
</dbReference>
<dbReference type="PANTHER" id="PTHR45677">
    <property type="entry name" value="GLUTAMATE DECARBOXYLASE-RELATED"/>
    <property type="match status" value="1"/>
</dbReference>
<protein>
    <submittedName>
        <fullName evidence="8">Decarboxylase</fullName>
    </submittedName>
</protein>
<evidence type="ECO:0000256" key="5">
    <source>
        <dbReference type="ARBA" id="ARBA00023239"/>
    </source>
</evidence>
<evidence type="ECO:0000313" key="8">
    <source>
        <dbReference type="EMBL" id="ETD69184.1"/>
    </source>
</evidence>
<name>V8FY34_9BURK</name>
<comment type="caution">
    <text evidence="8">The sequence shown here is derived from an EMBL/GenBank/DDBJ whole genome shotgun (WGS) entry which is preliminary data.</text>
</comment>
<reference evidence="8 9" key="1">
    <citation type="submission" date="2013-11" db="EMBL/GenBank/DDBJ databases">
        <title>Genomic analysis of Pelistega sp. HM-7.</title>
        <authorList>
            <person name="Kumbhare S.V."/>
            <person name="Shetty S.A."/>
            <person name="Sharma O."/>
            <person name="Dhotre D.P."/>
        </authorList>
    </citation>
    <scope>NUCLEOTIDE SEQUENCE [LARGE SCALE GENOMIC DNA]</scope>
    <source>
        <strain evidence="8 9">HM-7</strain>
    </source>
</reference>
<dbReference type="Pfam" id="PF00282">
    <property type="entry name" value="Pyridoxal_deC"/>
    <property type="match status" value="1"/>
</dbReference>
<dbReference type="EMBL" id="AYSV01000098">
    <property type="protein sequence ID" value="ETD69184.1"/>
    <property type="molecule type" value="Genomic_DNA"/>
</dbReference>
<dbReference type="InterPro" id="IPR002129">
    <property type="entry name" value="PyrdxlP-dep_de-COase"/>
</dbReference>
<evidence type="ECO:0000256" key="6">
    <source>
        <dbReference type="PIRSR" id="PIRSR602129-50"/>
    </source>
</evidence>
<sequence length="492" mass="55793">MSIIDLFTQDSVALSERVSRGMQAFYTEKDDVAEFDQRQLLDKLSSLSIPEQPLSQDDYMDMVDETILPQCSHLASPTYLGHMTSPLPHFIPEIGRLTQTLNQNMVKMETSRGLTLLERQLLKIIHQQVYSFEESFYTPYLRDFSQTVGIFTSGGTMANITALWVAVKKARTHSPQVKKWMIVGSELMHYSFDKAAALLGVELVRLPVDEHNRLNLESLRQQCNACQQKDIGVACIVAIAGTTDFGSVDAIDQIASLAQDRHIHLHVDAAWGGAFMLSKDNRALLNHIEQADTITIDGHKQMLMPIGTGMLFFKNPIDSQVIRHTAPYAVRETSLDQGRFTIEGTRPANMLYLHACLHLIGKQGYNELFNKAMENIRCMARLIGDNPAFELLSAPTINILGYRYIPERYRGKTLSPQDNVVINDFNQRLQKIQRANGKSFVSRSKRKFANYDEQELVFLRVVILSPLVAEEHIRFVLQDQFTIAQELEKTID</sequence>
<dbReference type="InterPro" id="IPR015422">
    <property type="entry name" value="PyrdxlP-dep_Trfase_small"/>
</dbReference>
<keyword evidence="9" id="KW-1185">Reference proteome</keyword>
<comment type="cofactor">
    <cofactor evidence="1 6 7">
        <name>pyridoxal 5'-phosphate</name>
        <dbReference type="ChEBI" id="CHEBI:597326"/>
    </cofactor>
</comment>
<comment type="similarity">
    <text evidence="2 7">Belongs to the group II decarboxylase family.</text>
</comment>
<proteinExistence type="inferred from homology"/>
<dbReference type="Gene3D" id="3.40.640.10">
    <property type="entry name" value="Type I PLP-dependent aspartate aminotransferase-like (Major domain)"/>
    <property type="match status" value="1"/>
</dbReference>
<dbReference type="GO" id="GO:0019752">
    <property type="term" value="P:carboxylic acid metabolic process"/>
    <property type="evidence" value="ECO:0007669"/>
    <property type="project" value="InterPro"/>
</dbReference>
<evidence type="ECO:0000256" key="2">
    <source>
        <dbReference type="ARBA" id="ARBA00009533"/>
    </source>
</evidence>
<dbReference type="GO" id="GO:0030170">
    <property type="term" value="F:pyridoxal phosphate binding"/>
    <property type="evidence" value="ECO:0007669"/>
    <property type="project" value="InterPro"/>
</dbReference>
<dbReference type="AlphaFoldDB" id="V8FY34"/>
<dbReference type="Proteomes" id="UP000018766">
    <property type="component" value="Unassembled WGS sequence"/>
</dbReference>
<dbReference type="PATRIC" id="fig|1414851.3.peg.1923"/>
<organism evidence="8 9">
    <name type="scientific">Pelistega indica</name>
    <dbReference type="NCBI Taxonomy" id="1414851"/>
    <lineage>
        <taxon>Bacteria</taxon>
        <taxon>Pseudomonadati</taxon>
        <taxon>Pseudomonadota</taxon>
        <taxon>Betaproteobacteria</taxon>
        <taxon>Burkholderiales</taxon>
        <taxon>Alcaligenaceae</taxon>
        <taxon>Pelistega</taxon>
    </lineage>
</organism>
<dbReference type="PANTHER" id="PTHR45677:SF8">
    <property type="entry name" value="CYSTEINE SULFINIC ACID DECARBOXYLASE"/>
    <property type="match status" value="1"/>
</dbReference>
<dbReference type="RefSeq" id="WP_023951976.1">
    <property type="nucleotide sequence ID" value="NZ_AYSV01000098.1"/>
</dbReference>
<evidence type="ECO:0000256" key="3">
    <source>
        <dbReference type="ARBA" id="ARBA00022793"/>
    </source>
</evidence>
<dbReference type="OrthoDB" id="9803665at2"/>
<keyword evidence="4 6" id="KW-0663">Pyridoxal phosphate</keyword>
<keyword evidence="5 7" id="KW-0456">Lyase</keyword>
<evidence type="ECO:0000313" key="9">
    <source>
        <dbReference type="Proteomes" id="UP000018766"/>
    </source>
</evidence>
<evidence type="ECO:0000256" key="4">
    <source>
        <dbReference type="ARBA" id="ARBA00022898"/>
    </source>
</evidence>
<feature type="modified residue" description="N6-(pyridoxal phosphate)lysine" evidence="6">
    <location>
        <position position="300"/>
    </location>
</feature>
<dbReference type="InterPro" id="IPR015421">
    <property type="entry name" value="PyrdxlP-dep_Trfase_major"/>
</dbReference>
<dbReference type="InterPro" id="IPR015424">
    <property type="entry name" value="PyrdxlP-dep_Trfase"/>
</dbReference>
<dbReference type="GO" id="GO:0016831">
    <property type="term" value="F:carboxy-lyase activity"/>
    <property type="evidence" value="ECO:0007669"/>
    <property type="project" value="UniProtKB-KW"/>
</dbReference>
<accession>V8FY34</accession>
<evidence type="ECO:0000256" key="7">
    <source>
        <dbReference type="RuleBase" id="RU000382"/>
    </source>
</evidence>